<dbReference type="EMBL" id="JADFFK010000024">
    <property type="protein sequence ID" value="MBE9639956.1"/>
    <property type="molecule type" value="Genomic_DNA"/>
</dbReference>
<comment type="caution">
    <text evidence="2">The sequence shown here is derived from an EMBL/GenBank/DDBJ whole genome shotgun (WGS) entry which is preliminary data.</text>
</comment>
<dbReference type="SUPFAM" id="SSF55154">
    <property type="entry name" value="CYTH-like phosphatases"/>
    <property type="match status" value="1"/>
</dbReference>
<gene>
    <name evidence="2" type="ORF">IQ782_24175</name>
</gene>
<dbReference type="PROSITE" id="PS51707">
    <property type="entry name" value="CYTH"/>
    <property type="match status" value="1"/>
</dbReference>
<dbReference type="PANTHER" id="PTHR40114">
    <property type="entry name" value="SLR0698 PROTEIN"/>
    <property type="match status" value="1"/>
</dbReference>
<dbReference type="CDD" id="cd07891">
    <property type="entry name" value="CYTH-like_CthTTM-like_1"/>
    <property type="match status" value="1"/>
</dbReference>
<evidence type="ECO:0000313" key="3">
    <source>
        <dbReference type="Proteomes" id="UP000607796"/>
    </source>
</evidence>
<dbReference type="Gene3D" id="2.40.320.10">
    <property type="entry name" value="Hypothetical Protein Pfu-838710-001"/>
    <property type="match status" value="1"/>
</dbReference>
<dbReference type="Pfam" id="PF01928">
    <property type="entry name" value="CYTH"/>
    <property type="match status" value="1"/>
</dbReference>
<proteinExistence type="predicted"/>
<reference evidence="2 3" key="1">
    <citation type="journal article" date="2021" name="Int. J. Syst. Evol. Microbiol.">
        <title>Salipiger mangrovisoli sp. nov., isolated from mangrove soil and the proposal for the reclassification of Paraphaeobacter pallidus as Salipiger pallidus comb. nov.</title>
        <authorList>
            <person name="Du J."/>
            <person name="Liu Y."/>
            <person name="Pei T."/>
            <person name="Deng M.R."/>
            <person name="Zhu H."/>
        </authorList>
    </citation>
    <scope>NUCLEOTIDE SEQUENCE [LARGE SCALE GENOMIC DNA]</scope>
    <source>
        <strain evidence="2 3">6D45A</strain>
    </source>
</reference>
<dbReference type="InterPro" id="IPR023577">
    <property type="entry name" value="CYTH_domain"/>
</dbReference>
<dbReference type="SMART" id="SM01118">
    <property type="entry name" value="CYTH"/>
    <property type="match status" value="1"/>
</dbReference>
<keyword evidence="3" id="KW-1185">Reference proteome</keyword>
<dbReference type="PIRSF" id="PIRSF016487">
    <property type="entry name" value="CYTH_UCP016487"/>
    <property type="match status" value="1"/>
</dbReference>
<feature type="domain" description="CYTH" evidence="1">
    <location>
        <begin position="2"/>
        <end position="158"/>
    </location>
</feature>
<dbReference type="InterPro" id="IPR012042">
    <property type="entry name" value="NeuTTM/CthTTM-like"/>
</dbReference>
<sequence length="160" mass="18513">MPREIERKFLVAADSWRPRVLHRVELRDGIIALRDGRKIRVRFYGDTRATLCVKGPRSGMSRDEFEYTIPCEDGLVMLTHHCDGPPIRKTRHHLSHEGRAWTIDEYHGVLDGILIAEIELPSEDSDFPRPPWLGIEVTFNRDYRQSALLRRHMSALADSA</sequence>
<organism evidence="2 3">
    <name type="scientific">Salipiger mangrovisoli</name>
    <dbReference type="NCBI Taxonomy" id="2865933"/>
    <lineage>
        <taxon>Bacteria</taxon>
        <taxon>Pseudomonadati</taxon>
        <taxon>Pseudomonadota</taxon>
        <taxon>Alphaproteobacteria</taxon>
        <taxon>Rhodobacterales</taxon>
        <taxon>Roseobacteraceae</taxon>
        <taxon>Salipiger</taxon>
    </lineage>
</organism>
<dbReference type="RefSeq" id="WP_194137231.1">
    <property type="nucleotide sequence ID" value="NZ_JADFFK010000024.1"/>
</dbReference>
<evidence type="ECO:0000259" key="1">
    <source>
        <dbReference type="PROSITE" id="PS51707"/>
    </source>
</evidence>
<protein>
    <submittedName>
        <fullName evidence="2">CYTH domain-containing protein</fullName>
    </submittedName>
</protein>
<dbReference type="Proteomes" id="UP000607796">
    <property type="component" value="Unassembled WGS sequence"/>
</dbReference>
<name>A0ABR9X954_9RHOB</name>
<evidence type="ECO:0000313" key="2">
    <source>
        <dbReference type="EMBL" id="MBE9639956.1"/>
    </source>
</evidence>
<accession>A0ABR9X954</accession>
<dbReference type="PANTHER" id="PTHR40114:SF1">
    <property type="entry name" value="SLR0698 PROTEIN"/>
    <property type="match status" value="1"/>
</dbReference>
<dbReference type="InterPro" id="IPR033469">
    <property type="entry name" value="CYTH-like_dom_sf"/>
</dbReference>